<name>A0A9E6RCU7_9HYPH</name>
<proteinExistence type="predicted"/>
<dbReference type="Proteomes" id="UP000825701">
    <property type="component" value="Chromosome"/>
</dbReference>
<reference evidence="1" key="1">
    <citation type="submission" date="2021-08" db="EMBL/GenBank/DDBJ databases">
        <authorList>
            <person name="Zhang H."/>
            <person name="Xu M."/>
            <person name="Yu Z."/>
            <person name="Yang L."/>
            <person name="Cai Y."/>
        </authorList>
    </citation>
    <scope>NUCLEOTIDE SEQUENCE</scope>
    <source>
        <strain evidence="1">CHL1</strain>
    </source>
</reference>
<evidence type="ECO:0000313" key="1">
    <source>
        <dbReference type="EMBL" id="QZO00898.1"/>
    </source>
</evidence>
<accession>A0A9E6RCU7</accession>
<dbReference type="KEGG" id="cmet:K6K41_04515"/>
<dbReference type="EMBL" id="CP081869">
    <property type="protein sequence ID" value="QZO00898.1"/>
    <property type="molecule type" value="Genomic_DNA"/>
</dbReference>
<evidence type="ECO:0000313" key="2">
    <source>
        <dbReference type="Proteomes" id="UP000825701"/>
    </source>
</evidence>
<gene>
    <name evidence="1" type="ORF">K6K41_04515</name>
</gene>
<dbReference type="AlphaFoldDB" id="A0A9E6RCU7"/>
<protein>
    <submittedName>
        <fullName evidence="1">Uncharacterized protein</fullName>
    </submittedName>
</protein>
<sequence length="69" mass="6891">MHDALAPLVVEPETRAGAVAAGLHDDGDAIGDVRLVIGEPSAEPVGLVGAEGDAGLQTARVAFFGNKPT</sequence>
<dbReference type="RefSeq" id="WP_261404104.1">
    <property type="nucleotide sequence ID" value="NZ_CP081869.1"/>
</dbReference>
<keyword evidence="2" id="KW-1185">Reference proteome</keyword>
<organism evidence="1 2">
    <name type="scientific">Chenggangzhangella methanolivorans</name>
    <dbReference type="NCBI Taxonomy" id="1437009"/>
    <lineage>
        <taxon>Bacteria</taxon>
        <taxon>Pseudomonadati</taxon>
        <taxon>Pseudomonadota</taxon>
        <taxon>Alphaproteobacteria</taxon>
        <taxon>Hyphomicrobiales</taxon>
        <taxon>Methylopilaceae</taxon>
        <taxon>Chenggangzhangella</taxon>
    </lineage>
</organism>